<protein>
    <recommendedName>
        <fullName evidence="4">Kinase</fullName>
        <ecNumber evidence="4">2.7.-.-</ecNumber>
    </recommendedName>
</protein>
<gene>
    <name evidence="5" type="ORF">AWRI3578_g3639</name>
</gene>
<dbReference type="EMBL" id="LPNL01000009">
    <property type="protein sequence ID" value="OEJ81481.1"/>
    <property type="molecule type" value="Genomic_DNA"/>
</dbReference>
<keyword evidence="2 4" id="KW-0808">Transferase</keyword>
<dbReference type="InterPro" id="IPR038286">
    <property type="entry name" value="IPK_sf"/>
</dbReference>
<proteinExistence type="inferred from homology"/>
<accession>A0A1E5R3L7</accession>
<evidence type="ECO:0000256" key="4">
    <source>
        <dbReference type="RuleBase" id="RU363090"/>
    </source>
</evidence>
<dbReference type="PANTHER" id="PTHR12400">
    <property type="entry name" value="INOSITOL POLYPHOSPHATE KINASE"/>
    <property type="match status" value="1"/>
</dbReference>
<dbReference type="InterPro" id="IPR005522">
    <property type="entry name" value="IPK"/>
</dbReference>
<evidence type="ECO:0000256" key="1">
    <source>
        <dbReference type="ARBA" id="ARBA00007374"/>
    </source>
</evidence>
<dbReference type="Proteomes" id="UP000095605">
    <property type="component" value="Unassembled WGS sequence"/>
</dbReference>
<evidence type="ECO:0000256" key="2">
    <source>
        <dbReference type="ARBA" id="ARBA00022679"/>
    </source>
</evidence>
<organism evidence="5 6">
    <name type="scientific">Hanseniaspora opuntiae</name>
    <dbReference type="NCBI Taxonomy" id="211096"/>
    <lineage>
        <taxon>Eukaryota</taxon>
        <taxon>Fungi</taxon>
        <taxon>Dikarya</taxon>
        <taxon>Ascomycota</taxon>
        <taxon>Saccharomycotina</taxon>
        <taxon>Saccharomycetes</taxon>
        <taxon>Saccharomycodales</taxon>
        <taxon>Saccharomycodaceae</taxon>
        <taxon>Hanseniaspora</taxon>
    </lineage>
</organism>
<keyword evidence="6" id="KW-1185">Reference proteome</keyword>
<evidence type="ECO:0000313" key="6">
    <source>
        <dbReference type="Proteomes" id="UP000095605"/>
    </source>
</evidence>
<reference evidence="6" key="1">
    <citation type="journal article" date="2016" name="Genome Announc.">
        <title>Genome sequences of three species of Hanseniaspora isolated from spontaneous wine fermentations.</title>
        <authorList>
            <person name="Sternes P.R."/>
            <person name="Lee D."/>
            <person name="Kutyna D.R."/>
            <person name="Borneman A.R."/>
        </authorList>
    </citation>
    <scope>NUCLEOTIDE SEQUENCE [LARGE SCALE GENOMIC DNA]</scope>
    <source>
        <strain evidence="6">AWRI3578</strain>
    </source>
</reference>
<comment type="caution">
    <text evidence="5">The sequence shown here is derived from an EMBL/GenBank/DDBJ whole genome shotgun (WGS) entry which is preliminary data.</text>
</comment>
<evidence type="ECO:0000313" key="5">
    <source>
        <dbReference type="EMBL" id="OEJ81481.1"/>
    </source>
</evidence>
<dbReference type="SUPFAM" id="SSF56104">
    <property type="entry name" value="SAICAR synthase-like"/>
    <property type="match status" value="1"/>
</dbReference>
<dbReference type="GO" id="GO:0032958">
    <property type="term" value="P:inositol phosphate biosynthetic process"/>
    <property type="evidence" value="ECO:0007669"/>
    <property type="project" value="InterPro"/>
</dbReference>
<dbReference type="PANTHER" id="PTHR12400:SF103">
    <property type="entry name" value="INOSITOL POLYPHOSPHATE MULTIKINASE"/>
    <property type="match status" value="1"/>
</dbReference>
<dbReference type="Pfam" id="PF03770">
    <property type="entry name" value="IPK"/>
    <property type="match status" value="1"/>
</dbReference>
<dbReference type="EC" id="2.7.-.-" evidence="4"/>
<keyword evidence="3 4" id="KW-0418">Kinase</keyword>
<dbReference type="GO" id="GO:0046854">
    <property type="term" value="P:phosphatidylinositol phosphate biosynthetic process"/>
    <property type="evidence" value="ECO:0007669"/>
    <property type="project" value="TreeGrafter"/>
</dbReference>
<comment type="similarity">
    <text evidence="1 4">Belongs to the inositol phosphokinase (IPK) family.</text>
</comment>
<dbReference type="AlphaFoldDB" id="A0A1E5R3L7"/>
<dbReference type="GO" id="GO:0000824">
    <property type="term" value="F:inositol-1,4,5,6-tetrakisphosphate 3-kinase activity"/>
    <property type="evidence" value="ECO:0007669"/>
    <property type="project" value="TreeGrafter"/>
</dbReference>
<sequence length="360" mass="41230">MPFKDFEMAAAGHTGIMTDEEESLFIKPVLKQEFDFYNTIKEETFKENSLLKNDAENRGVLPINEWIPKYIGSMSKTSNVSKEDVEKMGDLANMSIQPVYNNTNSTSEAQYIVLENLLNGYRTPNVMDIKLGKILYDESASVDKKNRLIKVSSETTSGSLGFRICGMKLANQCESNYDLFQPSEFCYNNMNTYISVNKTFGRRLKTPAEIRESLKLFFNNHLMGEEYTRSIIKMFNMRLESLIDTLENTKSKFISSSILLIFESNIDRIREHELDDDLIDTDFDILGYLEEICDEDQAMEIEGEVIDVEDIKRGISLSKLKLVDFGHSVIGKNTNIDVDKNTIDGLKVLKDIFQQLSNEF</sequence>
<evidence type="ECO:0000256" key="3">
    <source>
        <dbReference type="ARBA" id="ARBA00022777"/>
    </source>
</evidence>
<dbReference type="GO" id="GO:0008440">
    <property type="term" value="F:inositol-1,4,5-trisphosphate 3-kinase activity"/>
    <property type="evidence" value="ECO:0007669"/>
    <property type="project" value="TreeGrafter"/>
</dbReference>
<dbReference type="GO" id="GO:0005634">
    <property type="term" value="C:nucleus"/>
    <property type="evidence" value="ECO:0007669"/>
    <property type="project" value="TreeGrafter"/>
</dbReference>
<dbReference type="OrthoDB" id="338650at2759"/>
<name>A0A1E5R3L7_9ASCO</name>
<dbReference type="GO" id="GO:0005737">
    <property type="term" value="C:cytoplasm"/>
    <property type="evidence" value="ECO:0007669"/>
    <property type="project" value="TreeGrafter"/>
</dbReference>
<dbReference type="Gene3D" id="3.30.470.160">
    <property type="entry name" value="Inositol polyphosphate kinase"/>
    <property type="match status" value="1"/>
</dbReference>